<comment type="cofactor">
    <cofactor evidence="1">
        <name>L-ascorbate</name>
        <dbReference type="ChEBI" id="CHEBI:38290"/>
    </cofactor>
</comment>
<keyword evidence="6" id="KW-0408">Iron</keyword>
<keyword evidence="5" id="KW-0560">Oxidoreductase</keyword>
<gene>
    <name evidence="8" type="ORF">AFUS01_LOCUS29414</name>
</gene>
<keyword evidence="3" id="KW-0847">Vitamin C</keyword>
<dbReference type="AlphaFoldDB" id="A0A8J2PD46"/>
<evidence type="ECO:0000256" key="2">
    <source>
        <dbReference type="ARBA" id="ARBA00022723"/>
    </source>
</evidence>
<evidence type="ECO:0000256" key="3">
    <source>
        <dbReference type="ARBA" id="ARBA00022896"/>
    </source>
</evidence>
<evidence type="ECO:0000259" key="7">
    <source>
        <dbReference type="SMART" id="SM00702"/>
    </source>
</evidence>
<keyword evidence="9" id="KW-1185">Reference proteome</keyword>
<sequence>MFWLCYTGSTYIHPQLTLPGTLTIKERRIDEVGWEKAKYEALCRGENQRMQLGLKCRYVSNGKGFLTIAPIKEELVHVDPHIYIYHDVISDSEVSIIKQLATPRFKRATVHNHLTGELVTANYRISKSAWLQGHESPVVDRINRRINDITGLELETAEELQVVNYGLGGHYEPHYDFAR</sequence>
<dbReference type="GO" id="GO:0005783">
    <property type="term" value="C:endoplasmic reticulum"/>
    <property type="evidence" value="ECO:0007669"/>
    <property type="project" value="TreeGrafter"/>
</dbReference>
<dbReference type="GO" id="GO:0004656">
    <property type="term" value="F:procollagen-proline 4-dioxygenase activity"/>
    <property type="evidence" value="ECO:0007669"/>
    <property type="project" value="TreeGrafter"/>
</dbReference>
<dbReference type="EMBL" id="CAJVCH010434369">
    <property type="protein sequence ID" value="CAG7818937.1"/>
    <property type="molecule type" value="Genomic_DNA"/>
</dbReference>
<evidence type="ECO:0000256" key="4">
    <source>
        <dbReference type="ARBA" id="ARBA00022964"/>
    </source>
</evidence>
<evidence type="ECO:0000256" key="5">
    <source>
        <dbReference type="ARBA" id="ARBA00023002"/>
    </source>
</evidence>
<evidence type="ECO:0000313" key="8">
    <source>
        <dbReference type="EMBL" id="CAG7818937.1"/>
    </source>
</evidence>
<protein>
    <recommendedName>
        <fullName evidence="7">Prolyl 4-hydroxylase alpha subunit domain-containing protein</fullName>
    </recommendedName>
</protein>
<dbReference type="Proteomes" id="UP000708208">
    <property type="component" value="Unassembled WGS sequence"/>
</dbReference>
<accession>A0A8J2PD46</accession>
<dbReference type="PANTHER" id="PTHR10869">
    <property type="entry name" value="PROLYL 4-HYDROXYLASE ALPHA SUBUNIT"/>
    <property type="match status" value="1"/>
</dbReference>
<dbReference type="InterPro" id="IPR006620">
    <property type="entry name" value="Pro_4_hyd_alph"/>
</dbReference>
<comment type="caution">
    <text evidence="8">The sequence shown here is derived from an EMBL/GenBank/DDBJ whole genome shotgun (WGS) entry which is preliminary data.</text>
</comment>
<dbReference type="InterPro" id="IPR045054">
    <property type="entry name" value="P4HA-like"/>
</dbReference>
<dbReference type="GO" id="GO:0031418">
    <property type="term" value="F:L-ascorbic acid binding"/>
    <property type="evidence" value="ECO:0007669"/>
    <property type="project" value="UniProtKB-KW"/>
</dbReference>
<evidence type="ECO:0000256" key="1">
    <source>
        <dbReference type="ARBA" id="ARBA00001961"/>
    </source>
</evidence>
<dbReference type="OrthoDB" id="420380at2759"/>
<feature type="domain" description="Prolyl 4-hydroxylase alpha subunit" evidence="7">
    <location>
        <begin position="80"/>
        <end position="179"/>
    </location>
</feature>
<reference evidence="8" key="1">
    <citation type="submission" date="2021-06" db="EMBL/GenBank/DDBJ databases">
        <authorList>
            <person name="Hodson N. C."/>
            <person name="Mongue J. A."/>
            <person name="Jaron S. K."/>
        </authorList>
    </citation>
    <scope>NUCLEOTIDE SEQUENCE</scope>
</reference>
<keyword evidence="4" id="KW-0223">Dioxygenase</keyword>
<keyword evidence="2" id="KW-0479">Metal-binding</keyword>
<dbReference type="SMART" id="SM00702">
    <property type="entry name" value="P4Hc"/>
    <property type="match status" value="1"/>
</dbReference>
<dbReference type="PANTHER" id="PTHR10869:SF244">
    <property type="entry name" value="PROLYL 4-HYDROXYLASE SUBUNIT ALPHA-2"/>
    <property type="match status" value="1"/>
</dbReference>
<dbReference type="GO" id="GO:0005506">
    <property type="term" value="F:iron ion binding"/>
    <property type="evidence" value="ECO:0007669"/>
    <property type="project" value="InterPro"/>
</dbReference>
<name>A0A8J2PD46_9HEXA</name>
<evidence type="ECO:0000256" key="6">
    <source>
        <dbReference type="ARBA" id="ARBA00023004"/>
    </source>
</evidence>
<organism evidence="8 9">
    <name type="scientific">Allacma fusca</name>
    <dbReference type="NCBI Taxonomy" id="39272"/>
    <lineage>
        <taxon>Eukaryota</taxon>
        <taxon>Metazoa</taxon>
        <taxon>Ecdysozoa</taxon>
        <taxon>Arthropoda</taxon>
        <taxon>Hexapoda</taxon>
        <taxon>Collembola</taxon>
        <taxon>Symphypleona</taxon>
        <taxon>Sminthuridae</taxon>
        <taxon>Allacma</taxon>
    </lineage>
</organism>
<proteinExistence type="predicted"/>
<feature type="non-terminal residue" evidence="8">
    <location>
        <position position="1"/>
    </location>
</feature>
<evidence type="ECO:0000313" key="9">
    <source>
        <dbReference type="Proteomes" id="UP000708208"/>
    </source>
</evidence>